<dbReference type="RefSeq" id="WP_148811856.1">
    <property type="nucleotide sequence ID" value="NZ_VSZI01000001.1"/>
</dbReference>
<feature type="transmembrane region" description="Helical" evidence="7">
    <location>
        <begin position="254"/>
        <end position="271"/>
    </location>
</feature>
<dbReference type="GO" id="GO:0043953">
    <property type="term" value="P:protein transport by the Tat complex"/>
    <property type="evidence" value="ECO:0007669"/>
    <property type="project" value="UniProtKB-UniRule"/>
</dbReference>
<evidence type="ECO:0000313" key="9">
    <source>
        <dbReference type="EMBL" id="TYR20151.1"/>
    </source>
</evidence>
<accession>A0A5D4FUF7</accession>
<keyword evidence="2 7" id="KW-0812">Transmembrane</keyword>
<feature type="transmembrane region" description="Helical" evidence="7">
    <location>
        <begin position="192"/>
        <end position="221"/>
    </location>
</feature>
<feature type="region of interest" description="Disordered" evidence="8">
    <location>
        <begin position="284"/>
        <end position="330"/>
    </location>
</feature>
<dbReference type="EMBL" id="VSZI01000001">
    <property type="protein sequence ID" value="TYR20151.1"/>
    <property type="molecule type" value="Genomic_DNA"/>
</dbReference>
<dbReference type="NCBIfam" id="TIGR00945">
    <property type="entry name" value="tatC"/>
    <property type="match status" value="1"/>
</dbReference>
<dbReference type="GO" id="GO:0065002">
    <property type="term" value="P:intracellular protein transmembrane transport"/>
    <property type="evidence" value="ECO:0007669"/>
    <property type="project" value="TreeGrafter"/>
</dbReference>
<feature type="transmembrane region" description="Helical" evidence="7">
    <location>
        <begin position="233"/>
        <end position="248"/>
    </location>
</feature>
<feature type="compositionally biased region" description="Low complexity" evidence="8">
    <location>
        <begin position="1"/>
        <end position="11"/>
    </location>
</feature>
<feature type="region of interest" description="Disordered" evidence="8">
    <location>
        <begin position="1"/>
        <end position="27"/>
    </location>
</feature>
<feature type="compositionally biased region" description="Basic residues" evidence="8">
    <location>
        <begin position="12"/>
        <end position="23"/>
    </location>
</feature>
<dbReference type="PRINTS" id="PR01840">
    <property type="entry name" value="TATCFAMILY"/>
</dbReference>
<proteinExistence type="inferred from homology"/>
<sequence length="343" mass="37953">MSNTPQAARTAQRPRRRAFRRANQRPSDGAMSIVEHIQELRRRLIIAVIAILIGTILGYLWYGTNVGPLRSLGEILREPYCKLPSEVRFGAATGECRLLATGPFEMFLLRLKVGFIAGIVLSAPVWIGQIWGFITPGLKKNERRWAVSVSLIATLFFFFGAALAYLVLHHGLHFLLTVGEEAQITALKGSEYFSFVLILLLVFGVSFELPLFTVLLSFAGLLRYDSIKTKRRYIIVGLFVFAAFVTPADPFSMLALGCALTLMMEIAYLIIRFNDKRRDKRQAQAADAPGSEIRPSGAVAPAEAVERAEPVRASQGIAGQAPADPGMGRRNSFNYAEIFDEDV</sequence>
<dbReference type="HAMAP" id="MF_00902">
    <property type="entry name" value="TatC"/>
    <property type="match status" value="1"/>
</dbReference>
<dbReference type="GO" id="GO:0033281">
    <property type="term" value="C:TAT protein transport complex"/>
    <property type="evidence" value="ECO:0007669"/>
    <property type="project" value="UniProtKB-UniRule"/>
</dbReference>
<name>A0A5D4FUF7_9CORY</name>
<dbReference type="PANTHER" id="PTHR30371:SF0">
    <property type="entry name" value="SEC-INDEPENDENT PROTEIN TRANSLOCASE PROTEIN TATC, CHLOROPLASTIC-RELATED"/>
    <property type="match status" value="1"/>
</dbReference>
<keyword evidence="5 7" id="KW-0811">Translocation</keyword>
<evidence type="ECO:0000256" key="2">
    <source>
        <dbReference type="ARBA" id="ARBA00022692"/>
    </source>
</evidence>
<evidence type="ECO:0000256" key="1">
    <source>
        <dbReference type="ARBA" id="ARBA00004141"/>
    </source>
</evidence>
<keyword evidence="7" id="KW-0813">Transport</keyword>
<keyword evidence="4 7" id="KW-1133">Transmembrane helix</keyword>
<dbReference type="InterPro" id="IPR002033">
    <property type="entry name" value="TatC"/>
</dbReference>
<comment type="similarity">
    <text evidence="7">Belongs to the TatC family.</text>
</comment>
<evidence type="ECO:0000256" key="4">
    <source>
        <dbReference type="ARBA" id="ARBA00022989"/>
    </source>
</evidence>
<evidence type="ECO:0000313" key="10">
    <source>
        <dbReference type="Proteomes" id="UP000324726"/>
    </source>
</evidence>
<evidence type="ECO:0000256" key="7">
    <source>
        <dbReference type="HAMAP-Rule" id="MF_00902"/>
    </source>
</evidence>
<feature type="transmembrane region" description="Helical" evidence="7">
    <location>
        <begin position="146"/>
        <end position="172"/>
    </location>
</feature>
<evidence type="ECO:0000256" key="6">
    <source>
        <dbReference type="ARBA" id="ARBA00023136"/>
    </source>
</evidence>
<gene>
    <name evidence="7 9" type="primary">tatC</name>
    <name evidence="9" type="ORF">FYJ87_04020</name>
</gene>
<comment type="function">
    <text evidence="7">Part of the twin-arginine translocation (Tat) system that transports large folded proteins containing a characteristic twin-arginine motif in their signal peptide across membranes. Together with TatB, TatC is part of a receptor directly interacting with Tat signal peptides.</text>
</comment>
<feature type="transmembrane region" description="Helical" evidence="7">
    <location>
        <begin position="44"/>
        <end position="62"/>
    </location>
</feature>
<comment type="subunit">
    <text evidence="7">The Tat system comprises two distinct complexes: a TatABC complex, containing multiple copies of TatA, TatB and TatC subunits, and a separate TatA complex, containing only TatA subunits. Substrates initially bind to the TatABC complex, which probably triggers association of the separate TatA complex to form the active translocon.</text>
</comment>
<reference evidence="9 10" key="1">
    <citation type="submission" date="2019-08" db="EMBL/GenBank/DDBJ databases">
        <title>Draft genome of C. urealyticum strain VH4248.</title>
        <authorList>
            <person name="Navas J."/>
        </authorList>
    </citation>
    <scope>NUCLEOTIDE SEQUENCE [LARGE SCALE GENOMIC DNA]</scope>
    <source>
        <strain evidence="9 10">VH4248</strain>
    </source>
</reference>
<dbReference type="PROSITE" id="PS01218">
    <property type="entry name" value="TATC"/>
    <property type="match status" value="1"/>
</dbReference>
<organism evidence="9 10">
    <name type="scientific">Corynebacterium urealyticum</name>
    <dbReference type="NCBI Taxonomy" id="43771"/>
    <lineage>
        <taxon>Bacteria</taxon>
        <taxon>Bacillati</taxon>
        <taxon>Actinomycetota</taxon>
        <taxon>Actinomycetes</taxon>
        <taxon>Mycobacteriales</taxon>
        <taxon>Corynebacteriaceae</taxon>
        <taxon>Corynebacterium</taxon>
    </lineage>
</organism>
<dbReference type="Pfam" id="PF00902">
    <property type="entry name" value="TatC"/>
    <property type="match status" value="1"/>
</dbReference>
<comment type="caution">
    <text evidence="9">The sequence shown here is derived from an EMBL/GenBank/DDBJ whole genome shotgun (WGS) entry which is preliminary data.</text>
</comment>
<dbReference type="AlphaFoldDB" id="A0A5D4FUF7"/>
<evidence type="ECO:0000256" key="3">
    <source>
        <dbReference type="ARBA" id="ARBA00022927"/>
    </source>
</evidence>
<keyword evidence="3 7" id="KW-0653">Protein transport</keyword>
<feature type="transmembrane region" description="Helical" evidence="7">
    <location>
        <begin position="113"/>
        <end position="134"/>
    </location>
</feature>
<dbReference type="PANTHER" id="PTHR30371">
    <property type="entry name" value="SEC-INDEPENDENT PROTEIN TRANSLOCASE PROTEIN TATC"/>
    <property type="match status" value="1"/>
</dbReference>
<dbReference type="GO" id="GO:0009977">
    <property type="term" value="F:proton motive force dependent protein transmembrane transporter activity"/>
    <property type="evidence" value="ECO:0007669"/>
    <property type="project" value="TreeGrafter"/>
</dbReference>
<evidence type="ECO:0000256" key="5">
    <source>
        <dbReference type="ARBA" id="ARBA00023010"/>
    </source>
</evidence>
<keyword evidence="7" id="KW-1003">Cell membrane</keyword>
<dbReference type="Proteomes" id="UP000324726">
    <property type="component" value="Unassembled WGS sequence"/>
</dbReference>
<dbReference type="InterPro" id="IPR019820">
    <property type="entry name" value="Sec-indep_translocase_CS"/>
</dbReference>
<evidence type="ECO:0000256" key="8">
    <source>
        <dbReference type="SAM" id="MobiDB-lite"/>
    </source>
</evidence>
<keyword evidence="6 7" id="KW-0472">Membrane</keyword>
<comment type="subcellular location">
    <subcellularLocation>
        <location evidence="7">Cell membrane</location>
        <topology evidence="7">Multi-pass membrane protein</topology>
    </subcellularLocation>
    <subcellularLocation>
        <location evidence="1">Membrane</location>
        <topology evidence="1">Multi-pass membrane protein</topology>
    </subcellularLocation>
</comment>
<protein>
    <recommendedName>
        <fullName evidence="7">Sec-independent protein translocase protein TatC</fullName>
    </recommendedName>
</protein>